<comment type="similarity">
    <text evidence="1">Belongs to the ABC transporter superfamily.</text>
</comment>
<evidence type="ECO:0000256" key="3">
    <source>
        <dbReference type="ARBA" id="ARBA00022741"/>
    </source>
</evidence>
<dbReference type="Pfam" id="PF00005">
    <property type="entry name" value="ABC_tran"/>
    <property type="match status" value="1"/>
</dbReference>
<evidence type="ECO:0000256" key="4">
    <source>
        <dbReference type="ARBA" id="ARBA00022840"/>
    </source>
</evidence>
<keyword evidence="2" id="KW-0813">Transport</keyword>
<evidence type="ECO:0000313" key="7">
    <source>
        <dbReference type="Proteomes" id="UP001225134"/>
    </source>
</evidence>
<proteinExistence type="inferred from homology"/>
<dbReference type="RefSeq" id="WP_285153238.1">
    <property type="nucleotide sequence ID" value="NZ_JASSPP010000010.1"/>
</dbReference>
<dbReference type="PANTHER" id="PTHR42798">
    <property type="entry name" value="LIPOPROTEIN-RELEASING SYSTEM ATP-BINDING PROTEIN LOLD"/>
    <property type="match status" value="1"/>
</dbReference>
<dbReference type="GO" id="GO:0005524">
    <property type="term" value="F:ATP binding"/>
    <property type="evidence" value="ECO:0007669"/>
    <property type="project" value="UniProtKB-KW"/>
</dbReference>
<dbReference type="PROSITE" id="PS00211">
    <property type="entry name" value="ABC_TRANSPORTER_1"/>
    <property type="match status" value="1"/>
</dbReference>
<dbReference type="EMBL" id="JASSPP010000010">
    <property type="protein sequence ID" value="MDK9581016.1"/>
    <property type="molecule type" value="Genomic_DNA"/>
</dbReference>
<keyword evidence="7" id="KW-1185">Reference proteome</keyword>
<dbReference type="InterPro" id="IPR027417">
    <property type="entry name" value="P-loop_NTPase"/>
</dbReference>
<dbReference type="Proteomes" id="UP001225134">
    <property type="component" value="Unassembled WGS sequence"/>
</dbReference>
<comment type="caution">
    <text evidence="6">The sequence shown here is derived from an EMBL/GenBank/DDBJ whole genome shotgun (WGS) entry which is preliminary data.</text>
</comment>
<dbReference type="SMART" id="SM00382">
    <property type="entry name" value="AAA"/>
    <property type="match status" value="1"/>
</dbReference>
<sequence>MLKVCKLYKKYGNVIANNDINFQINDGEFVIILGPSGAGKSTLLNILGGIDVATSGDIIIDDKIISKMSENSLTRYRRNYVGFVFQFYNLMPNLTALENVELASELVKDSMDAKEILEQVGLRERLHNFPQELSGGEQQRVAIARAIAKKPKILLCDEPTGALDYKTGKQILKLLHKICRETKTIVIVITHNRAIAPMADRIIEINDAKVKNEYVNTNIIPIEEIEW</sequence>
<dbReference type="InterPro" id="IPR017871">
    <property type="entry name" value="ABC_transporter-like_CS"/>
</dbReference>
<protein>
    <submittedName>
        <fullName evidence="6">ABC transporter ATP-binding protein</fullName>
    </submittedName>
</protein>
<organism evidence="6 7">
    <name type="scientific">Sneathia sanguinegens</name>
    <dbReference type="NCBI Taxonomy" id="40543"/>
    <lineage>
        <taxon>Bacteria</taxon>
        <taxon>Fusobacteriati</taxon>
        <taxon>Fusobacteriota</taxon>
        <taxon>Fusobacteriia</taxon>
        <taxon>Fusobacteriales</taxon>
        <taxon>Leptotrichiaceae</taxon>
        <taxon>Sneathia</taxon>
    </lineage>
</organism>
<dbReference type="SUPFAM" id="SSF52540">
    <property type="entry name" value="P-loop containing nucleoside triphosphate hydrolases"/>
    <property type="match status" value="1"/>
</dbReference>
<evidence type="ECO:0000313" key="6">
    <source>
        <dbReference type="EMBL" id="MDK9581016.1"/>
    </source>
</evidence>
<dbReference type="Gene3D" id="3.40.50.300">
    <property type="entry name" value="P-loop containing nucleotide triphosphate hydrolases"/>
    <property type="match status" value="1"/>
</dbReference>
<dbReference type="InterPro" id="IPR003593">
    <property type="entry name" value="AAA+_ATPase"/>
</dbReference>
<name>A0ABT7HKH6_9FUSO</name>
<dbReference type="CDD" id="cd03255">
    <property type="entry name" value="ABC_MJ0796_LolCDE_FtsE"/>
    <property type="match status" value="1"/>
</dbReference>
<evidence type="ECO:0000259" key="5">
    <source>
        <dbReference type="PROSITE" id="PS50893"/>
    </source>
</evidence>
<keyword evidence="3" id="KW-0547">Nucleotide-binding</keyword>
<reference evidence="6 7" key="1">
    <citation type="submission" date="2023-06" db="EMBL/GenBank/DDBJ databases">
        <title>Antibody response to the Sneathia vaginalis cytopathogenic toxin A during pregnancy.</title>
        <authorList>
            <person name="Mccoy Z.T."/>
            <person name="Serrano M.G."/>
            <person name="Spaine K."/>
            <person name="Edwards D.J."/>
            <person name="Buck G.A."/>
            <person name="Jefferson K."/>
        </authorList>
    </citation>
    <scope>NUCLEOTIDE SEQUENCE [LARGE SCALE GENOMIC DNA]</scope>
    <source>
        <strain evidence="6 7">CCUG 42621</strain>
    </source>
</reference>
<gene>
    <name evidence="6" type="ORF">QQA45_05845</name>
</gene>
<keyword evidence="4 6" id="KW-0067">ATP-binding</keyword>
<accession>A0ABT7HKH6</accession>
<dbReference type="InterPro" id="IPR017911">
    <property type="entry name" value="MacB-like_ATP-bd"/>
</dbReference>
<evidence type="ECO:0000256" key="2">
    <source>
        <dbReference type="ARBA" id="ARBA00022448"/>
    </source>
</evidence>
<dbReference type="InterPro" id="IPR003439">
    <property type="entry name" value="ABC_transporter-like_ATP-bd"/>
</dbReference>
<feature type="domain" description="ABC transporter" evidence="5">
    <location>
        <begin position="2"/>
        <end position="227"/>
    </location>
</feature>
<dbReference type="PANTHER" id="PTHR42798:SF2">
    <property type="entry name" value="ABC TRANSPORTER ATP-BINDING PROTEIN MG467-RELATED"/>
    <property type="match status" value="1"/>
</dbReference>
<evidence type="ECO:0000256" key="1">
    <source>
        <dbReference type="ARBA" id="ARBA00005417"/>
    </source>
</evidence>
<dbReference type="PROSITE" id="PS50893">
    <property type="entry name" value="ABC_TRANSPORTER_2"/>
    <property type="match status" value="1"/>
</dbReference>